<evidence type="ECO:0000313" key="2">
    <source>
        <dbReference type="EMBL" id="KAG8626037.1"/>
    </source>
</evidence>
<keyword evidence="3" id="KW-1185">Reference proteome</keyword>
<dbReference type="PANTHER" id="PTHR32026">
    <property type="entry name" value="METHYLTRANSFERASE-LIKE PROTEIN 24"/>
    <property type="match status" value="1"/>
</dbReference>
<dbReference type="InterPro" id="IPR025714">
    <property type="entry name" value="Methyltranfer_dom"/>
</dbReference>
<sequence length="249" mass="28092">MAVTSGTASFPDGFIYPYHVWDFLRPTFYCPMDLERVGRPGDGGKWVCGMSRYQDMFPPLPSTADIQSDDSSFEAALLGRTNAEIWGWDFSVDGWAGEIHGDAEGRAHFEKTKLGPKTDRGAKPEVWTIADLMARNGHDFVDVMKIDVEGEEWEALGAWMDSLPAGKGGEEVLPVGQMLIEFHLLDDGSPPTPRSLQELLKWWERLEGMGMRPVYNEHNWIGDVGRGRPRFIEYTLINVRHGSNRLLFD</sequence>
<dbReference type="AlphaFoldDB" id="A0A8K0KYU5"/>
<dbReference type="EMBL" id="JAESVG020000007">
    <property type="protein sequence ID" value="KAG8626037.1"/>
    <property type="molecule type" value="Genomic_DNA"/>
</dbReference>
<evidence type="ECO:0000313" key="3">
    <source>
        <dbReference type="Proteomes" id="UP000809789"/>
    </source>
</evidence>
<name>A0A8K0KYU5_9PEZI</name>
<dbReference type="InterPro" id="IPR026913">
    <property type="entry name" value="METTL24"/>
</dbReference>
<gene>
    <name evidence="2" type="ORF">KVT40_006438</name>
</gene>
<reference evidence="2" key="1">
    <citation type="submission" date="2021-07" db="EMBL/GenBank/DDBJ databases">
        <title>Elsinoe batatas strain:CRI-CJ2 Genome sequencing and assembly.</title>
        <authorList>
            <person name="Huang L."/>
        </authorList>
    </citation>
    <scope>NUCLEOTIDE SEQUENCE</scope>
    <source>
        <strain evidence="2">CRI-CJ2</strain>
    </source>
</reference>
<dbReference type="OrthoDB" id="10006218at2759"/>
<organism evidence="2 3">
    <name type="scientific">Elsinoe batatas</name>
    <dbReference type="NCBI Taxonomy" id="2601811"/>
    <lineage>
        <taxon>Eukaryota</taxon>
        <taxon>Fungi</taxon>
        <taxon>Dikarya</taxon>
        <taxon>Ascomycota</taxon>
        <taxon>Pezizomycotina</taxon>
        <taxon>Dothideomycetes</taxon>
        <taxon>Dothideomycetidae</taxon>
        <taxon>Myriangiales</taxon>
        <taxon>Elsinoaceae</taxon>
        <taxon>Elsinoe</taxon>
    </lineage>
</organism>
<accession>A0A8K0KYU5</accession>
<dbReference type="PANTHER" id="PTHR32026:SF10">
    <property type="entry name" value="METHYLTRANSFERASE-LIKE PROTEIN 24-RELATED"/>
    <property type="match status" value="1"/>
</dbReference>
<feature type="domain" description="Methyltransferase" evidence="1">
    <location>
        <begin position="22"/>
        <end position="162"/>
    </location>
</feature>
<comment type="caution">
    <text evidence="2">The sequence shown here is derived from an EMBL/GenBank/DDBJ whole genome shotgun (WGS) entry which is preliminary data.</text>
</comment>
<proteinExistence type="predicted"/>
<evidence type="ECO:0000259" key="1">
    <source>
        <dbReference type="Pfam" id="PF13383"/>
    </source>
</evidence>
<dbReference type="Pfam" id="PF13383">
    <property type="entry name" value="Methyltransf_22"/>
    <property type="match status" value="1"/>
</dbReference>
<protein>
    <recommendedName>
        <fullName evidence="1">Methyltransferase domain-containing protein</fullName>
    </recommendedName>
</protein>
<dbReference type="Proteomes" id="UP000809789">
    <property type="component" value="Unassembled WGS sequence"/>
</dbReference>